<sequence>MEQKIEELNQRYSKLINEEDNQNIKFTKNFQNFYLYAISAGDEDFSKGIQATKKLKKLIDTLFESSKLANQIIVNEAFSSIQMLIANLLQSTRWQDNNAGIWIIIFYLESNYNFLDIKNLSQIFKLHLTQYLEVSEEMFQENTSKLLTLLMNKNDIFLKSEYLIIQEKLIQNQDNNQLIGMHNQKINFQEKYISKIQLSPLLQILKELQNKTNINNFTDLLLKCCLINQKQTQLSAFNQLLNVEDTDQNDFIEVLRYSLLHNNIEITKLGTQLAKQVIKNYECNSLQDIKLLIFLNQYLVPVRDNSSDLIFDKFKVQKNDVSILTVNFKLILNICSILALNEDYEYRDQAWRILFSAIKPYSYKEISQYINQLISLCQTAKNETQESSIYYFLYFFYQFIKKIQDSDKNQNLLFAKIICNFVGQFRNQTITTKIYDILNCFDFNDAQLQQLQIQSNVQDSSEIQQAWKELRQKLLLPKPKV</sequence>
<name>A0A8S1TP77_9CILI</name>
<gene>
    <name evidence="1" type="ORF">PPENT_87.1.T0240185</name>
</gene>
<evidence type="ECO:0000313" key="2">
    <source>
        <dbReference type="Proteomes" id="UP000689195"/>
    </source>
</evidence>
<dbReference type="Proteomes" id="UP000689195">
    <property type="component" value="Unassembled WGS sequence"/>
</dbReference>
<organism evidence="1 2">
    <name type="scientific">Paramecium pentaurelia</name>
    <dbReference type="NCBI Taxonomy" id="43138"/>
    <lineage>
        <taxon>Eukaryota</taxon>
        <taxon>Sar</taxon>
        <taxon>Alveolata</taxon>
        <taxon>Ciliophora</taxon>
        <taxon>Intramacronucleata</taxon>
        <taxon>Oligohymenophorea</taxon>
        <taxon>Peniculida</taxon>
        <taxon>Parameciidae</taxon>
        <taxon>Paramecium</taxon>
    </lineage>
</organism>
<dbReference type="OrthoDB" id="298236at2759"/>
<evidence type="ECO:0000313" key="1">
    <source>
        <dbReference type="EMBL" id="CAD8153397.1"/>
    </source>
</evidence>
<keyword evidence="2" id="KW-1185">Reference proteome</keyword>
<protein>
    <submittedName>
        <fullName evidence="1">Uncharacterized protein</fullName>
    </submittedName>
</protein>
<dbReference type="AlphaFoldDB" id="A0A8S1TP77"/>
<accession>A0A8S1TP77</accession>
<reference evidence="1" key="1">
    <citation type="submission" date="2021-01" db="EMBL/GenBank/DDBJ databases">
        <authorList>
            <consortium name="Genoscope - CEA"/>
            <person name="William W."/>
        </authorList>
    </citation>
    <scope>NUCLEOTIDE SEQUENCE</scope>
</reference>
<comment type="caution">
    <text evidence="1">The sequence shown here is derived from an EMBL/GenBank/DDBJ whole genome shotgun (WGS) entry which is preliminary data.</text>
</comment>
<proteinExistence type="predicted"/>
<dbReference type="EMBL" id="CAJJDO010000024">
    <property type="protein sequence ID" value="CAD8153397.1"/>
    <property type="molecule type" value="Genomic_DNA"/>
</dbReference>